<feature type="compositionally biased region" description="Basic residues" evidence="1">
    <location>
        <begin position="19"/>
        <end position="32"/>
    </location>
</feature>
<dbReference type="HOGENOM" id="CLU_2223684_0_0_1"/>
<reference evidence="3" key="2">
    <citation type="submission" date="2015-01" db="EMBL/GenBank/DDBJ databases">
        <title>Evolutionary Origins and Diversification of the Mycorrhizal Mutualists.</title>
        <authorList>
            <consortium name="DOE Joint Genome Institute"/>
            <consortium name="Mycorrhizal Genomics Consortium"/>
            <person name="Kohler A."/>
            <person name="Kuo A."/>
            <person name="Nagy L.G."/>
            <person name="Floudas D."/>
            <person name="Copeland A."/>
            <person name="Barry K.W."/>
            <person name="Cichocki N."/>
            <person name="Veneault-Fourrey C."/>
            <person name="LaButti K."/>
            <person name="Lindquist E.A."/>
            <person name="Lipzen A."/>
            <person name="Lundell T."/>
            <person name="Morin E."/>
            <person name="Murat C."/>
            <person name="Riley R."/>
            <person name="Ohm R."/>
            <person name="Sun H."/>
            <person name="Tunlid A."/>
            <person name="Henrissat B."/>
            <person name="Grigoriev I.V."/>
            <person name="Hibbett D.S."/>
            <person name="Martin F."/>
        </authorList>
    </citation>
    <scope>NUCLEOTIDE SEQUENCE [LARGE SCALE GENOMIC DNA]</scope>
    <source>
        <strain evidence="3">LaAM-08-1</strain>
    </source>
</reference>
<gene>
    <name evidence="2" type="ORF">K443DRAFT_463</name>
</gene>
<evidence type="ECO:0000313" key="2">
    <source>
        <dbReference type="EMBL" id="KIK09863.1"/>
    </source>
</evidence>
<feature type="compositionally biased region" description="Basic and acidic residues" evidence="1">
    <location>
        <begin position="33"/>
        <end position="44"/>
    </location>
</feature>
<accession>A0A0C9YPB9</accession>
<proteinExistence type="predicted"/>
<evidence type="ECO:0000313" key="3">
    <source>
        <dbReference type="Proteomes" id="UP000054477"/>
    </source>
</evidence>
<keyword evidence="3" id="KW-1185">Reference proteome</keyword>
<sequence length="106" mass="12097">MTNDEFDSSFVIITTPRRTTPHRHAMTTHNHPHANELKHRENDPRTTNTNPTPPTPYRSTAASTHHATTLPTTTTAHKRLRTDNTPDQQLWRQVRTHPTHGDGRAP</sequence>
<organism evidence="2 3">
    <name type="scientific">Laccaria amethystina LaAM-08-1</name>
    <dbReference type="NCBI Taxonomy" id="1095629"/>
    <lineage>
        <taxon>Eukaryota</taxon>
        <taxon>Fungi</taxon>
        <taxon>Dikarya</taxon>
        <taxon>Basidiomycota</taxon>
        <taxon>Agaricomycotina</taxon>
        <taxon>Agaricomycetes</taxon>
        <taxon>Agaricomycetidae</taxon>
        <taxon>Agaricales</taxon>
        <taxon>Agaricineae</taxon>
        <taxon>Hydnangiaceae</taxon>
        <taxon>Laccaria</taxon>
    </lineage>
</organism>
<dbReference type="AlphaFoldDB" id="A0A0C9YPB9"/>
<protein>
    <submittedName>
        <fullName evidence="2">Uncharacterized protein</fullName>
    </submittedName>
</protein>
<name>A0A0C9YPB9_9AGAR</name>
<dbReference type="EMBL" id="KN838537">
    <property type="protein sequence ID" value="KIK09863.1"/>
    <property type="molecule type" value="Genomic_DNA"/>
</dbReference>
<dbReference type="Proteomes" id="UP000054477">
    <property type="component" value="Unassembled WGS sequence"/>
</dbReference>
<reference evidence="2 3" key="1">
    <citation type="submission" date="2014-04" db="EMBL/GenBank/DDBJ databases">
        <authorList>
            <consortium name="DOE Joint Genome Institute"/>
            <person name="Kuo A."/>
            <person name="Kohler A."/>
            <person name="Nagy L.G."/>
            <person name="Floudas D."/>
            <person name="Copeland A."/>
            <person name="Barry K.W."/>
            <person name="Cichocki N."/>
            <person name="Veneault-Fourrey C."/>
            <person name="LaButti K."/>
            <person name="Lindquist E.A."/>
            <person name="Lipzen A."/>
            <person name="Lundell T."/>
            <person name="Morin E."/>
            <person name="Murat C."/>
            <person name="Sun H."/>
            <person name="Tunlid A."/>
            <person name="Henrissat B."/>
            <person name="Grigoriev I.V."/>
            <person name="Hibbett D.S."/>
            <person name="Martin F."/>
            <person name="Nordberg H.P."/>
            <person name="Cantor M.N."/>
            <person name="Hua S.X."/>
        </authorList>
    </citation>
    <scope>NUCLEOTIDE SEQUENCE [LARGE SCALE GENOMIC DNA]</scope>
    <source>
        <strain evidence="2 3">LaAM-08-1</strain>
    </source>
</reference>
<feature type="compositionally biased region" description="Low complexity" evidence="1">
    <location>
        <begin position="60"/>
        <end position="75"/>
    </location>
</feature>
<feature type="region of interest" description="Disordered" evidence="1">
    <location>
        <begin position="1"/>
        <end position="106"/>
    </location>
</feature>
<evidence type="ECO:0000256" key="1">
    <source>
        <dbReference type="SAM" id="MobiDB-lite"/>
    </source>
</evidence>